<dbReference type="Pfam" id="PF05161">
    <property type="entry name" value="MOFRL"/>
    <property type="match status" value="1"/>
</dbReference>
<evidence type="ECO:0000259" key="1">
    <source>
        <dbReference type="Pfam" id="PF05161"/>
    </source>
</evidence>
<dbReference type="Pfam" id="PF13660">
    <property type="entry name" value="DUF4147"/>
    <property type="match status" value="1"/>
</dbReference>
<sequence length="432" mass="46289">MVGVSEDRGFISGYQPLLKRLLRDLQPSSLLQQSILRNLEPSPTGKSDFLLATGKAARGMAETLSAQLSIPPQHVLVVVPRGYPPPDHLPYVEGNHPEPGKESVDAARASLSFVNAINPEGRLLFALSGGTSSLLCMPVQGVTLEDKKTLVGKLMNAGAPIDILNCVRTHLSMIKGGNLLKNFRGYQVRTIVLSDVPCHPPEIVGSGPTIFHRLDGKRTLNMIEQWLLPHEIPPSIRVHLLNLVQGDPPPFSRGIPEVVGDSRVVLETAASVLGRPETRIHFLTHCLFGEARDKGKEIASLVRSLAPPGSGNHLFLATGECSVRLGKTRGRGGRTLELGLSCGLSLKDRSAVVGALATDGVDGNSGLSGVLLESRVFRSPEKEKQLLEALDGHDSGTFSEKEGIGLNFGATGTNLNDLLFIYLSNDQEASQS</sequence>
<dbReference type="InterPro" id="IPR007835">
    <property type="entry name" value="MOFRL"/>
</dbReference>
<evidence type="ECO:0000259" key="2">
    <source>
        <dbReference type="Pfam" id="PF13660"/>
    </source>
</evidence>
<organism evidence="3">
    <name type="scientific">Leptospirillum ferriphilum</name>
    <dbReference type="NCBI Taxonomy" id="178606"/>
    <lineage>
        <taxon>Bacteria</taxon>
        <taxon>Pseudomonadati</taxon>
        <taxon>Nitrospirota</taxon>
        <taxon>Nitrospiria</taxon>
        <taxon>Nitrospirales</taxon>
        <taxon>Nitrospiraceae</taxon>
        <taxon>Leptospirillum</taxon>
    </lineage>
</organism>
<protein>
    <submittedName>
        <fullName evidence="3">DUF4147 domain-containing protein</fullName>
    </submittedName>
</protein>
<dbReference type="InterPro" id="IPR037035">
    <property type="entry name" value="GK-like_C_sf"/>
</dbReference>
<dbReference type="EMBL" id="DTMM01000155">
    <property type="protein sequence ID" value="HFT93770.1"/>
    <property type="molecule type" value="Genomic_DNA"/>
</dbReference>
<dbReference type="GO" id="GO:0005737">
    <property type="term" value="C:cytoplasm"/>
    <property type="evidence" value="ECO:0007669"/>
    <property type="project" value="TreeGrafter"/>
</dbReference>
<proteinExistence type="predicted"/>
<dbReference type="AlphaFoldDB" id="A0A7C3QSH0"/>
<dbReference type="GO" id="GO:0008887">
    <property type="term" value="F:glycerate kinase activity"/>
    <property type="evidence" value="ECO:0007669"/>
    <property type="project" value="InterPro"/>
</dbReference>
<dbReference type="InterPro" id="IPR038614">
    <property type="entry name" value="GK_N_sf"/>
</dbReference>
<name>A0A7C3QSH0_9BACT</name>
<dbReference type="PANTHER" id="PTHR12227">
    <property type="entry name" value="GLYCERATE KINASE"/>
    <property type="match status" value="1"/>
</dbReference>
<gene>
    <name evidence="3" type="ORF">ENX03_07535</name>
</gene>
<dbReference type="InterPro" id="IPR025286">
    <property type="entry name" value="MOFRL_assoc_dom"/>
</dbReference>
<dbReference type="InterPro" id="IPR039760">
    <property type="entry name" value="MOFRL_protein"/>
</dbReference>
<accession>A0A7C3QSH0</accession>
<dbReference type="Gene3D" id="3.40.1480.10">
    <property type="entry name" value="MOFRL domain"/>
    <property type="match status" value="1"/>
</dbReference>
<feature type="domain" description="MOFRL-associated" evidence="2">
    <location>
        <begin position="18"/>
        <end position="240"/>
    </location>
</feature>
<dbReference type="Gene3D" id="3.40.50.10180">
    <property type="entry name" value="Glycerate kinase, MOFRL-like N-terminal domain"/>
    <property type="match status" value="1"/>
</dbReference>
<dbReference type="SUPFAM" id="SSF82544">
    <property type="entry name" value="GckA/TtuD-like"/>
    <property type="match status" value="1"/>
</dbReference>
<evidence type="ECO:0000313" key="3">
    <source>
        <dbReference type="EMBL" id="HFT93770.1"/>
    </source>
</evidence>
<comment type="caution">
    <text evidence="3">The sequence shown here is derived from an EMBL/GenBank/DDBJ whole genome shotgun (WGS) entry which is preliminary data.</text>
</comment>
<feature type="domain" description="MOFRL" evidence="1">
    <location>
        <begin position="314"/>
        <end position="417"/>
    </location>
</feature>
<reference evidence="3" key="1">
    <citation type="journal article" date="2020" name="mSystems">
        <title>Genome- and Community-Level Interaction Insights into Carbon Utilization and Element Cycling Functions of Hydrothermarchaeota in Hydrothermal Sediment.</title>
        <authorList>
            <person name="Zhou Z."/>
            <person name="Liu Y."/>
            <person name="Xu W."/>
            <person name="Pan J."/>
            <person name="Luo Z.H."/>
            <person name="Li M."/>
        </authorList>
    </citation>
    <scope>NUCLEOTIDE SEQUENCE [LARGE SCALE GENOMIC DNA]</scope>
    <source>
        <strain evidence="3">SpSt-902</strain>
    </source>
</reference>
<dbReference type="PANTHER" id="PTHR12227:SF0">
    <property type="entry name" value="GLYCERATE KINASE"/>
    <property type="match status" value="1"/>
</dbReference>